<protein>
    <submittedName>
        <fullName evidence="5">Aminopeptidase</fullName>
    </submittedName>
</protein>
<keyword evidence="5" id="KW-0378">Hydrolase</keyword>
<dbReference type="Pfam" id="PF00710">
    <property type="entry name" value="Asparaginase"/>
    <property type="match status" value="1"/>
</dbReference>
<dbReference type="InterPro" id="IPR036152">
    <property type="entry name" value="Asp/glu_Ase-like_sf"/>
</dbReference>
<name>A0A845M307_9RHOB</name>
<dbReference type="PANTHER" id="PTHR11707:SF28">
    <property type="entry name" value="60 KDA LYSOPHOSPHOLIPASE"/>
    <property type="match status" value="1"/>
</dbReference>
<accession>A0A845M307</accession>
<dbReference type="GO" id="GO:0004067">
    <property type="term" value="F:asparaginase activity"/>
    <property type="evidence" value="ECO:0007669"/>
    <property type="project" value="UniProtKB-UniRule"/>
</dbReference>
<dbReference type="EMBL" id="WTUX01000019">
    <property type="protein sequence ID" value="MZR14740.1"/>
    <property type="molecule type" value="Genomic_DNA"/>
</dbReference>
<comment type="caution">
    <text evidence="5">The sequence shown here is derived from an EMBL/GenBank/DDBJ whole genome shotgun (WGS) entry which is preliminary data.</text>
</comment>
<feature type="binding site" evidence="2">
    <location>
        <begin position="82"/>
        <end position="83"/>
    </location>
    <ligand>
        <name>substrate</name>
    </ligand>
</feature>
<dbReference type="PIRSF" id="PIRSF001220">
    <property type="entry name" value="L-ASNase_gatD"/>
    <property type="match status" value="1"/>
</dbReference>
<evidence type="ECO:0000259" key="3">
    <source>
        <dbReference type="Pfam" id="PF00710"/>
    </source>
</evidence>
<dbReference type="SUPFAM" id="SSF53774">
    <property type="entry name" value="Glutaminase/Asparaginase"/>
    <property type="match status" value="1"/>
</dbReference>
<dbReference type="AlphaFoldDB" id="A0A845M307"/>
<dbReference type="InterPro" id="IPR006034">
    <property type="entry name" value="Asparaginase/glutaminase-like"/>
</dbReference>
<dbReference type="SMART" id="SM00870">
    <property type="entry name" value="Asparaginase"/>
    <property type="match status" value="1"/>
</dbReference>
<keyword evidence="5" id="KW-0031">Aminopeptidase</keyword>
<dbReference type="RefSeq" id="WP_161352841.1">
    <property type="nucleotide sequence ID" value="NZ_WTUX01000019.1"/>
</dbReference>
<dbReference type="Proteomes" id="UP000467322">
    <property type="component" value="Unassembled WGS sequence"/>
</dbReference>
<sequence>MDICLIHTGGTIGMAPSPEGLVPERGRVEHAVAALMPKGARLTTHVFDPLLDSASVGPADWNRMLDLVDADPEASILITHGTDTMSFTGAALAAALAGLDRRVMLCGAMAPLGAGEGARANLTLAVAMSLAPGWSGVKCAFAQKVLEGGGLVKHDTRGDDAFRSVPQAPLPAPGARRFAPDRRFAMLALTPGLPAAALTGALEALDGAVLRVFGSGTVMDDPAIHAALRDATGQGKRLRAVSQCEEGGLAPGNYAAGAPLWAAGVENGGRETPEAALARLWLDA</sequence>
<dbReference type="Pfam" id="PF17763">
    <property type="entry name" value="Asparaginase_C"/>
    <property type="match status" value="1"/>
</dbReference>
<evidence type="ECO:0000313" key="5">
    <source>
        <dbReference type="EMBL" id="MZR14740.1"/>
    </source>
</evidence>
<dbReference type="Gene3D" id="3.40.50.40">
    <property type="match status" value="1"/>
</dbReference>
<dbReference type="PRINTS" id="PR00139">
    <property type="entry name" value="ASNGLNASE"/>
</dbReference>
<feature type="binding site" evidence="2">
    <location>
        <position position="53"/>
    </location>
    <ligand>
        <name>substrate</name>
    </ligand>
</feature>
<dbReference type="PANTHER" id="PTHR11707">
    <property type="entry name" value="L-ASPARAGINASE"/>
    <property type="match status" value="1"/>
</dbReference>
<evidence type="ECO:0000259" key="4">
    <source>
        <dbReference type="Pfam" id="PF17763"/>
    </source>
</evidence>
<feature type="domain" description="L-asparaginase N-terminal" evidence="3">
    <location>
        <begin position="3"/>
        <end position="170"/>
    </location>
</feature>
<feature type="active site" description="O-isoaspartyl threonine intermediate" evidence="1">
    <location>
        <position position="11"/>
    </location>
</feature>
<dbReference type="Gene3D" id="3.40.50.1170">
    <property type="entry name" value="L-asparaginase, N-terminal domain"/>
    <property type="match status" value="1"/>
</dbReference>
<dbReference type="PROSITE" id="PS51732">
    <property type="entry name" value="ASN_GLN_ASE_3"/>
    <property type="match status" value="1"/>
</dbReference>
<dbReference type="PIRSF" id="PIRSF500176">
    <property type="entry name" value="L_ASNase"/>
    <property type="match status" value="1"/>
</dbReference>
<evidence type="ECO:0000256" key="2">
    <source>
        <dbReference type="PIRSR" id="PIRSR001220-2"/>
    </source>
</evidence>
<evidence type="ECO:0000313" key="6">
    <source>
        <dbReference type="Proteomes" id="UP000467322"/>
    </source>
</evidence>
<dbReference type="InterPro" id="IPR027474">
    <property type="entry name" value="L-asparaginase_N"/>
</dbReference>
<feature type="domain" description="Asparaginase/glutaminase C-terminal" evidence="4">
    <location>
        <begin position="185"/>
        <end position="280"/>
    </location>
</feature>
<dbReference type="InterPro" id="IPR037152">
    <property type="entry name" value="L-asparaginase_N_sf"/>
</dbReference>
<organism evidence="5 6">
    <name type="scientific">Maritimibacter harenae</name>
    <dbReference type="NCBI Taxonomy" id="2606218"/>
    <lineage>
        <taxon>Bacteria</taxon>
        <taxon>Pseudomonadati</taxon>
        <taxon>Pseudomonadota</taxon>
        <taxon>Alphaproteobacteria</taxon>
        <taxon>Rhodobacterales</taxon>
        <taxon>Roseobacteraceae</taxon>
        <taxon>Maritimibacter</taxon>
    </lineage>
</organism>
<dbReference type="InterPro" id="IPR040919">
    <property type="entry name" value="Asparaginase_C"/>
</dbReference>
<proteinExistence type="predicted"/>
<dbReference type="GO" id="GO:0004177">
    <property type="term" value="F:aminopeptidase activity"/>
    <property type="evidence" value="ECO:0007669"/>
    <property type="project" value="UniProtKB-KW"/>
</dbReference>
<reference evidence="5 6" key="1">
    <citation type="submission" date="2019-12" db="EMBL/GenBank/DDBJ databases">
        <title>Maritimibacter sp. nov. sp. isolated from sea sand.</title>
        <authorList>
            <person name="Kim J."/>
            <person name="Jeong S.E."/>
            <person name="Jung H.S."/>
            <person name="Jeon C.O."/>
        </authorList>
    </citation>
    <scope>NUCLEOTIDE SEQUENCE [LARGE SCALE GENOMIC DNA]</scope>
    <source>
        <strain evidence="5 6">DP07</strain>
    </source>
</reference>
<keyword evidence="5" id="KW-0645">Protease</keyword>
<evidence type="ECO:0000256" key="1">
    <source>
        <dbReference type="PIRSR" id="PIRSR001220-1"/>
    </source>
</evidence>
<gene>
    <name evidence="5" type="ORF">GQE99_17095</name>
</gene>
<dbReference type="InterPro" id="IPR027473">
    <property type="entry name" value="L-asparaginase_C"/>
</dbReference>
<keyword evidence="6" id="KW-1185">Reference proteome</keyword>